<dbReference type="AlphaFoldDB" id="X1HMW1"/>
<evidence type="ECO:0000313" key="2">
    <source>
        <dbReference type="EMBL" id="GAH46633.1"/>
    </source>
</evidence>
<keyword evidence="1" id="KW-1133">Transmembrane helix</keyword>
<keyword evidence="1" id="KW-0472">Membrane</keyword>
<organism evidence="2">
    <name type="scientific">marine sediment metagenome</name>
    <dbReference type="NCBI Taxonomy" id="412755"/>
    <lineage>
        <taxon>unclassified sequences</taxon>
        <taxon>metagenomes</taxon>
        <taxon>ecological metagenomes</taxon>
    </lineage>
</organism>
<sequence length="40" mass="4602">MVVSSRELIIYFIPVALAIYYVCSFSLKLQNIVLFIFCLA</sequence>
<dbReference type="EMBL" id="BARU01006299">
    <property type="protein sequence ID" value="GAH46633.1"/>
    <property type="molecule type" value="Genomic_DNA"/>
</dbReference>
<keyword evidence="1" id="KW-0812">Transmembrane</keyword>
<gene>
    <name evidence="2" type="ORF">S03H2_12375</name>
</gene>
<comment type="caution">
    <text evidence="2">The sequence shown here is derived from an EMBL/GenBank/DDBJ whole genome shotgun (WGS) entry which is preliminary data.</text>
</comment>
<accession>X1HMW1</accession>
<feature type="non-terminal residue" evidence="2">
    <location>
        <position position="40"/>
    </location>
</feature>
<proteinExistence type="predicted"/>
<reference evidence="2" key="1">
    <citation type="journal article" date="2014" name="Front. Microbiol.">
        <title>High frequency of phylogenetically diverse reductive dehalogenase-homologous genes in deep subseafloor sedimentary metagenomes.</title>
        <authorList>
            <person name="Kawai M."/>
            <person name="Futagami T."/>
            <person name="Toyoda A."/>
            <person name="Takaki Y."/>
            <person name="Nishi S."/>
            <person name="Hori S."/>
            <person name="Arai W."/>
            <person name="Tsubouchi T."/>
            <person name="Morono Y."/>
            <person name="Uchiyama I."/>
            <person name="Ito T."/>
            <person name="Fujiyama A."/>
            <person name="Inagaki F."/>
            <person name="Takami H."/>
        </authorList>
    </citation>
    <scope>NUCLEOTIDE SEQUENCE</scope>
    <source>
        <strain evidence="2">Expedition CK06-06</strain>
    </source>
</reference>
<evidence type="ECO:0000256" key="1">
    <source>
        <dbReference type="SAM" id="Phobius"/>
    </source>
</evidence>
<feature type="transmembrane region" description="Helical" evidence="1">
    <location>
        <begin position="12"/>
        <end position="39"/>
    </location>
</feature>
<protein>
    <submittedName>
        <fullName evidence="2">Uncharacterized protein</fullName>
    </submittedName>
</protein>
<name>X1HMW1_9ZZZZ</name>